<dbReference type="Pfam" id="PF21825">
    <property type="entry name" value="crAss001_48"/>
    <property type="match status" value="1"/>
</dbReference>
<organism evidence="1">
    <name type="scientific">marine sediment metagenome</name>
    <dbReference type="NCBI Taxonomy" id="412755"/>
    <lineage>
        <taxon>unclassified sequences</taxon>
        <taxon>metagenomes</taxon>
        <taxon>ecological metagenomes</taxon>
    </lineage>
</organism>
<dbReference type="InterPro" id="IPR054052">
    <property type="entry name" value="Y16Q-like"/>
</dbReference>
<sequence>MKDYQERVIVEQDALVKNLEALNRFIGGTVFKDLDIREQERMKRQGVAMAQYSDVLAERIVAF</sequence>
<comment type="caution">
    <text evidence="1">The sequence shown here is derived from an EMBL/GenBank/DDBJ whole genome shotgun (WGS) entry which is preliminary data.</text>
</comment>
<protein>
    <submittedName>
        <fullName evidence="1">Uncharacterized protein</fullName>
    </submittedName>
</protein>
<dbReference type="EMBL" id="LAZR01004382">
    <property type="protein sequence ID" value="KKN09121.1"/>
    <property type="molecule type" value="Genomic_DNA"/>
</dbReference>
<reference evidence="1" key="1">
    <citation type="journal article" date="2015" name="Nature">
        <title>Complex archaea that bridge the gap between prokaryotes and eukaryotes.</title>
        <authorList>
            <person name="Spang A."/>
            <person name="Saw J.H."/>
            <person name="Jorgensen S.L."/>
            <person name="Zaremba-Niedzwiedzka K."/>
            <person name="Martijn J."/>
            <person name="Lind A.E."/>
            <person name="van Eijk R."/>
            <person name="Schleper C."/>
            <person name="Guy L."/>
            <person name="Ettema T.J."/>
        </authorList>
    </citation>
    <scope>NUCLEOTIDE SEQUENCE</scope>
</reference>
<proteinExistence type="predicted"/>
<gene>
    <name evidence="1" type="ORF">LCGC14_1049800</name>
</gene>
<name>A0A0F9Q791_9ZZZZ</name>
<dbReference type="AlphaFoldDB" id="A0A0F9Q791"/>
<evidence type="ECO:0000313" key="1">
    <source>
        <dbReference type="EMBL" id="KKN09121.1"/>
    </source>
</evidence>
<accession>A0A0F9Q791</accession>